<accession>A0A915L9P3</accession>
<dbReference type="Proteomes" id="UP000887565">
    <property type="component" value="Unplaced"/>
</dbReference>
<keyword evidence="1" id="KW-1133">Transmembrane helix</keyword>
<evidence type="ECO:0000313" key="3">
    <source>
        <dbReference type="WBParaSite" id="nRc.2.0.1.t47138-RA"/>
    </source>
</evidence>
<dbReference type="WBParaSite" id="nRc.2.0.1.t47138-RA">
    <property type="protein sequence ID" value="nRc.2.0.1.t47138-RA"/>
    <property type="gene ID" value="nRc.2.0.1.g47138"/>
</dbReference>
<proteinExistence type="predicted"/>
<reference evidence="3" key="1">
    <citation type="submission" date="2022-11" db="UniProtKB">
        <authorList>
            <consortium name="WormBaseParasite"/>
        </authorList>
    </citation>
    <scope>IDENTIFICATION</scope>
</reference>
<evidence type="ECO:0000313" key="2">
    <source>
        <dbReference type="Proteomes" id="UP000887565"/>
    </source>
</evidence>
<feature type="transmembrane region" description="Helical" evidence="1">
    <location>
        <begin position="21"/>
        <end position="47"/>
    </location>
</feature>
<keyword evidence="1" id="KW-0472">Membrane</keyword>
<protein>
    <submittedName>
        <fullName evidence="3">Uncharacterized protein</fullName>
    </submittedName>
</protein>
<name>A0A915L9P3_ROMCU</name>
<dbReference type="AlphaFoldDB" id="A0A915L9P3"/>
<sequence length="108" mass="12301">MPFAPKFKPYVLRYHHWGLPLRTAVTILAAGSTAFMGLGIVLTHYFVAPSKPSLLDWLGATETQMTDKVFASNFKQSLAVFRRNQEKDVQNEIKESAMTRIESRIRTE</sequence>
<keyword evidence="2" id="KW-1185">Reference proteome</keyword>
<keyword evidence="1" id="KW-0812">Transmembrane</keyword>
<evidence type="ECO:0000256" key="1">
    <source>
        <dbReference type="SAM" id="Phobius"/>
    </source>
</evidence>
<organism evidence="2 3">
    <name type="scientific">Romanomermis culicivorax</name>
    <name type="common">Nematode worm</name>
    <dbReference type="NCBI Taxonomy" id="13658"/>
    <lineage>
        <taxon>Eukaryota</taxon>
        <taxon>Metazoa</taxon>
        <taxon>Ecdysozoa</taxon>
        <taxon>Nematoda</taxon>
        <taxon>Enoplea</taxon>
        <taxon>Dorylaimia</taxon>
        <taxon>Mermithida</taxon>
        <taxon>Mermithoidea</taxon>
        <taxon>Mermithidae</taxon>
        <taxon>Romanomermis</taxon>
    </lineage>
</organism>